<evidence type="ECO:0000313" key="1">
    <source>
        <dbReference type="EMBL" id="HIQ63521.1"/>
    </source>
</evidence>
<reference evidence="1" key="1">
    <citation type="submission" date="2020-10" db="EMBL/GenBank/DDBJ databases">
        <authorList>
            <person name="Gilroy R."/>
        </authorList>
    </citation>
    <scope>NUCLEOTIDE SEQUENCE</scope>
    <source>
        <strain evidence="1">ChiHile30-977</strain>
    </source>
</reference>
<dbReference type="Pfam" id="PF14907">
    <property type="entry name" value="NTP_transf_5"/>
    <property type="match status" value="1"/>
</dbReference>
<sequence>MSPNEEKLLYLLDCAANGRAADSARFADTDWQSLFMLAQEHKIDGLLLDTVCALEEAVRPAQEVLVPWQQSAMVTLMAQSFLVAQLHALLAAFEDAGVQAITLKGVALKMLYPNPDLRTMSDADLLVGPQKFGDGCAVMESQGYTLTEREPGVNVYVGPDGLRVELHERLFDRTAYGFLSRLDEEKQFPLSLARREAVYGGEAWVFPPLEHALFMLCHMAKHMITTGFGLRQAMDFALFVRAHDADMAWDAFWEEAQTLGLAPFASALLELSARHFSLPRGAWSRGARADAAAAEGLLDDLLDAGVFGHRTEERKRSAAVVYRSFEAENGDSGRVRRALFPSAATLKAPYLYARAHPWLLPVAWVHRWGRYVLSILRGRTSRTEAAESLRVADERLRLLSRLGLRDKR</sequence>
<gene>
    <name evidence="1" type="ORF">IAA66_08075</name>
</gene>
<reference evidence="1" key="2">
    <citation type="journal article" date="2021" name="PeerJ">
        <title>Extensive microbial diversity within the chicken gut microbiome revealed by metagenomics and culture.</title>
        <authorList>
            <person name="Gilroy R."/>
            <person name="Ravi A."/>
            <person name="Getino M."/>
            <person name="Pursley I."/>
            <person name="Horton D.L."/>
            <person name="Alikhan N.F."/>
            <person name="Baker D."/>
            <person name="Gharbi K."/>
            <person name="Hall N."/>
            <person name="Watson M."/>
            <person name="Adriaenssens E.M."/>
            <person name="Foster-Nyarko E."/>
            <person name="Jarju S."/>
            <person name="Secka A."/>
            <person name="Antonio M."/>
            <person name="Oren A."/>
            <person name="Chaudhuri R.R."/>
            <person name="La Ragione R."/>
            <person name="Hildebrand F."/>
            <person name="Pallen M.J."/>
        </authorList>
    </citation>
    <scope>NUCLEOTIDE SEQUENCE</scope>
    <source>
        <strain evidence="1">ChiHile30-977</strain>
    </source>
</reference>
<dbReference type="InterPro" id="IPR039498">
    <property type="entry name" value="NTP_transf_5"/>
</dbReference>
<evidence type="ECO:0000313" key="2">
    <source>
        <dbReference type="Proteomes" id="UP000886819"/>
    </source>
</evidence>
<protein>
    <submittedName>
        <fullName evidence="1">Nucleotidyltransferase family protein</fullName>
    </submittedName>
</protein>
<accession>A0A9D0YWI5</accession>
<dbReference type="Proteomes" id="UP000886819">
    <property type="component" value="Unassembled WGS sequence"/>
</dbReference>
<dbReference type="EMBL" id="DVFI01000111">
    <property type="protein sequence ID" value="HIQ63521.1"/>
    <property type="molecule type" value="Genomic_DNA"/>
</dbReference>
<proteinExistence type="predicted"/>
<organism evidence="1 2">
    <name type="scientific">Candidatus Avichristensenella intestinipullorum</name>
    <dbReference type="NCBI Taxonomy" id="2840693"/>
    <lineage>
        <taxon>Bacteria</taxon>
        <taxon>Bacillati</taxon>
        <taxon>Bacillota</taxon>
        <taxon>Clostridia</taxon>
        <taxon>Candidatus Avichristensenella</taxon>
    </lineage>
</organism>
<comment type="caution">
    <text evidence="1">The sequence shown here is derived from an EMBL/GenBank/DDBJ whole genome shotgun (WGS) entry which is preliminary data.</text>
</comment>
<name>A0A9D0YWI5_9FIRM</name>
<dbReference type="Gene3D" id="3.30.460.40">
    <property type="match status" value="1"/>
</dbReference>
<dbReference type="AlphaFoldDB" id="A0A9D0YWI5"/>